<evidence type="ECO:0000256" key="14">
    <source>
        <dbReference type="ARBA" id="ARBA00022967"/>
    </source>
</evidence>
<evidence type="ECO:0000256" key="7">
    <source>
        <dbReference type="ARBA" id="ARBA00022568"/>
    </source>
</evidence>
<dbReference type="HOGENOM" id="CLU_002360_3_0_9"/>
<dbReference type="InterPro" id="IPR036412">
    <property type="entry name" value="HAD-like_sf"/>
</dbReference>
<dbReference type="EMBL" id="CP003326">
    <property type="protein sequence ID" value="AFS77900.1"/>
    <property type="molecule type" value="Genomic_DNA"/>
</dbReference>
<evidence type="ECO:0000313" key="21">
    <source>
        <dbReference type="EMBL" id="AFS77900.1"/>
    </source>
</evidence>
<dbReference type="GO" id="GO:0140352">
    <property type="term" value="P:export from cell"/>
    <property type="evidence" value="ECO:0007669"/>
    <property type="project" value="UniProtKB-ARBA"/>
</dbReference>
<keyword evidence="8 19" id="KW-0812">Transmembrane</keyword>
<organism evidence="21 22">
    <name type="scientific">Gottschalkia acidurici (strain ATCC 7906 / DSM 604 / BCRC 14475 / CIP 104303 / KCTC 5404 / NCIMB 10678 / 9a)</name>
    <name type="common">Clostridium acidurici</name>
    <dbReference type="NCBI Taxonomy" id="1128398"/>
    <lineage>
        <taxon>Bacteria</taxon>
        <taxon>Bacillati</taxon>
        <taxon>Bacillota</taxon>
        <taxon>Tissierellia</taxon>
        <taxon>Tissierellales</taxon>
        <taxon>Gottschalkiaceae</taxon>
        <taxon>Gottschalkia</taxon>
    </lineage>
</organism>
<feature type="transmembrane region" description="Helical" evidence="19">
    <location>
        <begin position="676"/>
        <end position="696"/>
    </location>
</feature>
<dbReference type="FunFam" id="3.40.50.1000:FF:000001">
    <property type="entry name" value="Phospholipid-transporting ATPase IC"/>
    <property type="match status" value="1"/>
</dbReference>
<dbReference type="SFLD" id="SFLDG00002">
    <property type="entry name" value="C1.7:_P-type_atpase_like"/>
    <property type="match status" value="1"/>
</dbReference>
<dbReference type="AlphaFoldDB" id="K0AYZ7"/>
<dbReference type="InterPro" id="IPR023299">
    <property type="entry name" value="ATPase_P-typ_cyto_dom_N"/>
</dbReference>
<dbReference type="STRING" id="1128398.Curi_c08270"/>
<dbReference type="InterPro" id="IPR001757">
    <property type="entry name" value="P_typ_ATPase"/>
</dbReference>
<dbReference type="NCBIfam" id="TIGR01494">
    <property type="entry name" value="ATPase_P-type"/>
    <property type="match status" value="2"/>
</dbReference>
<name>K0AYZ7_GOTA9</name>
<dbReference type="InterPro" id="IPR023298">
    <property type="entry name" value="ATPase_P-typ_TM_dom_sf"/>
</dbReference>
<evidence type="ECO:0000256" key="12">
    <source>
        <dbReference type="ARBA" id="ARBA00022840"/>
    </source>
</evidence>
<keyword evidence="11" id="KW-0106">Calcium</keyword>
<dbReference type="InterPro" id="IPR044492">
    <property type="entry name" value="P_typ_ATPase_HD_dom"/>
</dbReference>
<keyword evidence="16" id="KW-0406">Ion transport</keyword>
<evidence type="ECO:0000256" key="18">
    <source>
        <dbReference type="ARBA" id="ARBA00048694"/>
    </source>
</evidence>
<evidence type="ECO:0000256" key="11">
    <source>
        <dbReference type="ARBA" id="ARBA00022837"/>
    </source>
</evidence>
<dbReference type="FunFam" id="3.40.1110.10:FF:000053">
    <property type="entry name" value="Cation-transporting ATPase, E1-E2 family"/>
    <property type="match status" value="1"/>
</dbReference>
<dbReference type="PANTHER" id="PTHR43294">
    <property type="entry name" value="SODIUM/POTASSIUM-TRANSPORTING ATPASE SUBUNIT ALPHA"/>
    <property type="match status" value="1"/>
</dbReference>
<dbReference type="InterPro" id="IPR018303">
    <property type="entry name" value="ATPase_P-typ_P_site"/>
</dbReference>
<dbReference type="InterPro" id="IPR008250">
    <property type="entry name" value="ATPase_P-typ_transduc_dom_A_sf"/>
</dbReference>
<dbReference type="GO" id="GO:0016887">
    <property type="term" value="F:ATP hydrolysis activity"/>
    <property type="evidence" value="ECO:0007669"/>
    <property type="project" value="InterPro"/>
</dbReference>
<feature type="transmembrane region" description="Helical" evidence="19">
    <location>
        <begin position="702"/>
        <end position="722"/>
    </location>
</feature>
<dbReference type="GO" id="GO:0046872">
    <property type="term" value="F:metal ion binding"/>
    <property type="evidence" value="ECO:0007669"/>
    <property type="project" value="UniProtKB-KW"/>
</dbReference>
<evidence type="ECO:0000256" key="13">
    <source>
        <dbReference type="ARBA" id="ARBA00022842"/>
    </source>
</evidence>
<dbReference type="eggNOG" id="COG0474">
    <property type="taxonomic scope" value="Bacteria"/>
</dbReference>
<dbReference type="Gene3D" id="1.20.1110.10">
    <property type="entry name" value="Calcium-transporting ATPase, transmembrane domain"/>
    <property type="match status" value="1"/>
</dbReference>
<evidence type="ECO:0000256" key="6">
    <source>
        <dbReference type="ARBA" id="ARBA00022553"/>
    </source>
</evidence>
<dbReference type="Gene3D" id="3.40.50.1000">
    <property type="entry name" value="HAD superfamily/HAD-like"/>
    <property type="match status" value="1"/>
</dbReference>
<dbReference type="PROSITE" id="PS00154">
    <property type="entry name" value="ATPASE_E1_E2"/>
    <property type="match status" value="1"/>
</dbReference>
<feature type="transmembrane region" description="Helical" evidence="19">
    <location>
        <begin position="852"/>
        <end position="869"/>
    </location>
</feature>
<accession>K0AYZ7</accession>
<dbReference type="InterPro" id="IPR004014">
    <property type="entry name" value="ATPase_P-typ_cation-transptr_N"/>
</dbReference>
<evidence type="ECO:0000313" key="22">
    <source>
        <dbReference type="Proteomes" id="UP000006094"/>
    </source>
</evidence>
<feature type="transmembrane region" description="Helical" evidence="19">
    <location>
        <begin position="777"/>
        <end position="793"/>
    </location>
</feature>
<dbReference type="InterPro" id="IPR023214">
    <property type="entry name" value="HAD_sf"/>
</dbReference>
<dbReference type="OrthoDB" id="9760364at2"/>
<dbReference type="Pfam" id="PF00689">
    <property type="entry name" value="Cation_ATPase_C"/>
    <property type="match status" value="1"/>
</dbReference>
<dbReference type="EC" id="7.2.2.10" evidence="3"/>
<evidence type="ECO:0000256" key="17">
    <source>
        <dbReference type="ARBA" id="ARBA00023136"/>
    </source>
</evidence>
<evidence type="ECO:0000256" key="15">
    <source>
        <dbReference type="ARBA" id="ARBA00022989"/>
    </source>
</evidence>
<keyword evidence="7" id="KW-0109">Calcium transport</keyword>
<feature type="domain" description="Cation-transporting P-type ATPase N-terminal" evidence="20">
    <location>
        <begin position="2"/>
        <end position="76"/>
    </location>
</feature>
<evidence type="ECO:0000256" key="8">
    <source>
        <dbReference type="ARBA" id="ARBA00022692"/>
    </source>
</evidence>
<dbReference type="PRINTS" id="PR00119">
    <property type="entry name" value="CATATPASE"/>
</dbReference>
<dbReference type="PRINTS" id="PR00120">
    <property type="entry name" value="HATPASE"/>
</dbReference>
<dbReference type="InterPro" id="IPR006068">
    <property type="entry name" value="ATPase_P-typ_cation-transptr_C"/>
</dbReference>
<reference evidence="21 22" key="1">
    <citation type="journal article" date="2012" name="PLoS ONE">
        <title>The purine-utilizing bacterium Clostridium acidurici 9a: a genome-guided metabolic reconsideration.</title>
        <authorList>
            <person name="Hartwich K."/>
            <person name="Poehlein A."/>
            <person name="Daniel R."/>
        </authorList>
    </citation>
    <scope>NUCLEOTIDE SEQUENCE [LARGE SCALE GENOMIC DNA]</scope>
    <source>
        <strain evidence="22">ATCC 7906 / DSM 604 / BCRC 14475 / CIP 104303 / KCTC 5404 / NCIMB 10678 / 9a</strain>
    </source>
</reference>
<protein>
    <recommendedName>
        <fullName evidence="3">P-type Ca(2+) transporter</fullName>
        <ecNumber evidence="3">7.2.2.10</ecNumber>
    </recommendedName>
</protein>
<keyword evidence="5" id="KW-1003">Cell membrane</keyword>
<feature type="transmembrane region" description="Helical" evidence="19">
    <location>
        <begin position="275"/>
        <end position="298"/>
    </location>
</feature>
<keyword evidence="4" id="KW-0813">Transport</keyword>
<keyword evidence="21" id="KW-0378">Hydrolase</keyword>
<feature type="transmembrane region" description="Helical" evidence="19">
    <location>
        <begin position="244"/>
        <end position="263"/>
    </location>
</feature>
<dbReference type="SUPFAM" id="SSF81653">
    <property type="entry name" value="Calcium ATPase, transduction domain A"/>
    <property type="match status" value="1"/>
</dbReference>
<evidence type="ECO:0000256" key="10">
    <source>
        <dbReference type="ARBA" id="ARBA00022741"/>
    </source>
</evidence>
<dbReference type="Pfam" id="PF00122">
    <property type="entry name" value="E1-E2_ATPase"/>
    <property type="match status" value="1"/>
</dbReference>
<evidence type="ECO:0000256" key="9">
    <source>
        <dbReference type="ARBA" id="ARBA00022723"/>
    </source>
</evidence>
<dbReference type="SUPFAM" id="SSF56784">
    <property type="entry name" value="HAD-like"/>
    <property type="match status" value="1"/>
</dbReference>
<dbReference type="KEGG" id="cad:Curi_c08270"/>
<sequence length="903" mass="98996">MSWYEKDIEELSSELNVDISVGLSEEEVKLRKEKYGENILKEGKRKSIISMFFSQFKDFMVIILLIASIVSGLLGEISDTVIILLVVLLNALLGVIQENKAEKSLEALKSLSSPIAKVIRNGKRLEVKSSELVPGDIILLEAGDFVPADGVLFESASLMIEESALTGESVPVEKQINIPEGENIPLGDRKNYVFTSSLVTNGRGKVIVTETGMNTEIGKIAGMLQNQEDMKTPLQEKLDELGKMLGIGALGICVVIFIIGYLQGTPLLEMFMTSVSLAVAAIPEGLPAIVTVVLSIGVQRMISKNAIIRKLPAVETLGTASVICSDKTGTLTQNKMTVTKLYTYGNLENIEDINISNKDTELALKIGLLCNDSVIETSKESEGGLGDPTEIALVVSASRHGMDKTNEEKKLERVEEIPFDSDRKLMTTVHKDNDGYKVFTKGALDVLLERCKSILIDSEIKDLTEEIKEDIRKVNHEMSEEALRVIALAYKEESKIPAEMTSEKVENDLIFVGMEGMIDPPREEAKVAVEKCKMAGIKPVMITGDHKITAMAIAKELGILENQVEAIEGKEIENMSDEDLNKNVEKYSVYARVSPEHKVRIVSAWQNNGKVVAMTGDGVNDAPALKKANIGCAMGITGTDVSKQAADMILTDDNFATIVSAVEEGRSIFDNIKKSIHFLLSCNIGEVVALFIAVVLGMPIPLLPIHILWVNLVTDSLPALALGMDPAEPDIMKRKPRDPKKSIFAGGLWTTIIVQGVIIGVITLISFNVGRRTSIELGRTMAFITLSLSQIVHTLNVRSIDKSIFKMGLFSNKYLVGADLLSILSVSIIIIIPKLREVFKLTTISGTQLLDIIGLTLTPLIVVEIVKLFKRKIKNRNYFSSLTYKFIESQRQAITDKESEGTK</sequence>
<evidence type="ECO:0000259" key="20">
    <source>
        <dbReference type="SMART" id="SM00831"/>
    </source>
</evidence>
<dbReference type="Pfam" id="PF13246">
    <property type="entry name" value="Cation_ATPase"/>
    <property type="match status" value="1"/>
</dbReference>
<feature type="transmembrane region" description="Helical" evidence="19">
    <location>
        <begin position="56"/>
        <end position="74"/>
    </location>
</feature>
<dbReference type="SFLD" id="SFLDS00003">
    <property type="entry name" value="Haloacid_Dehalogenase"/>
    <property type="match status" value="1"/>
</dbReference>
<dbReference type="FunFam" id="2.70.150.10:FF:000016">
    <property type="entry name" value="Calcium-transporting P-type ATPase putative"/>
    <property type="match status" value="1"/>
</dbReference>
<comment type="similarity">
    <text evidence="2">Belongs to the cation transport ATPase (P-type) (TC 3.A.3) family. Type IIA subfamily.</text>
</comment>
<comment type="catalytic activity">
    <reaction evidence="18">
        <text>Ca(2+)(in) + ATP + H2O = Ca(2+)(out) + ADP + phosphate + H(+)</text>
        <dbReference type="Rhea" id="RHEA:18105"/>
        <dbReference type="ChEBI" id="CHEBI:15377"/>
        <dbReference type="ChEBI" id="CHEBI:15378"/>
        <dbReference type="ChEBI" id="CHEBI:29108"/>
        <dbReference type="ChEBI" id="CHEBI:30616"/>
        <dbReference type="ChEBI" id="CHEBI:43474"/>
        <dbReference type="ChEBI" id="CHEBI:456216"/>
        <dbReference type="EC" id="7.2.2.10"/>
    </reaction>
</comment>
<feature type="transmembrane region" description="Helical" evidence="19">
    <location>
        <begin position="743"/>
        <end position="765"/>
    </location>
</feature>
<keyword evidence="15 19" id="KW-1133">Transmembrane helix</keyword>
<keyword evidence="10" id="KW-0547">Nucleotide-binding</keyword>
<evidence type="ECO:0000256" key="1">
    <source>
        <dbReference type="ARBA" id="ARBA00004651"/>
    </source>
</evidence>
<dbReference type="CDD" id="cd02089">
    <property type="entry name" value="P-type_ATPase_Ca_prok"/>
    <property type="match status" value="1"/>
</dbReference>
<evidence type="ECO:0000256" key="5">
    <source>
        <dbReference type="ARBA" id="ARBA00022475"/>
    </source>
</evidence>
<keyword evidence="17 19" id="KW-0472">Membrane</keyword>
<dbReference type="SUPFAM" id="SSF81660">
    <property type="entry name" value="Metal cation-transporting ATPase, ATP-binding domain N"/>
    <property type="match status" value="1"/>
</dbReference>
<dbReference type="Gene3D" id="2.70.150.10">
    <property type="entry name" value="Calcium-transporting ATPase, cytoplasmic transduction domain A"/>
    <property type="match status" value="1"/>
</dbReference>
<evidence type="ECO:0000256" key="4">
    <source>
        <dbReference type="ARBA" id="ARBA00022448"/>
    </source>
</evidence>
<dbReference type="RefSeq" id="WP_014967037.1">
    <property type="nucleotide sequence ID" value="NC_018664.1"/>
</dbReference>
<feature type="transmembrane region" description="Helical" evidence="19">
    <location>
        <begin position="80"/>
        <end position="96"/>
    </location>
</feature>
<gene>
    <name evidence="21" type="primary">yloB1</name>
    <name evidence="21" type="ordered locus">Curi_c08270</name>
</gene>
<keyword evidence="22" id="KW-1185">Reference proteome</keyword>
<comment type="subcellular location">
    <subcellularLocation>
        <location evidence="1">Cell membrane</location>
        <topology evidence="1">Multi-pass membrane protein</topology>
    </subcellularLocation>
</comment>
<keyword evidence="14" id="KW-1278">Translocase</keyword>
<dbReference type="SFLD" id="SFLDF00027">
    <property type="entry name" value="p-type_atpase"/>
    <property type="match status" value="1"/>
</dbReference>
<feature type="transmembrane region" description="Helical" evidence="19">
    <location>
        <begin position="814"/>
        <end position="832"/>
    </location>
</feature>
<dbReference type="GO" id="GO:0005388">
    <property type="term" value="F:P-type calcium transporter activity"/>
    <property type="evidence" value="ECO:0007669"/>
    <property type="project" value="UniProtKB-EC"/>
</dbReference>
<keyword evidence="9" id="KW-0479">Metal-binding</keyword>
<evidence type="ECO:0000256" key="2">
    <source>
        <dbReference type="ARBA" id="ARBA00005675"/>
    </source>
</evidence>
<keyword evidence="6" id="KW-0597">Phosphoprotein</keyword>
<dbReference type="FunFam" id="3.40.50.1000:FF:000028">
    <property type="entry name" value="Calcium-transporting P-type ATPase, putative"/>
    <property type="match status" value="1"/>
</dbReference>
<dbReference type="GO" id="GO:1902600">
    <property type="term" value="P:proton transmembrane transport"/>
    <property type="evidence" value="ECO:0007669"/>
    <property type="project" value="TreeGrafter"/>
</dbReference>
<dbReference type="Pfam" id="PF00690">
    <property type="entry name" value="Cation_ATPase_N"/>
    <property type="match status" value="1"/>
</dbReference>
<dbReference type="Gene3D" id="3.40.1110.10">
    <property type="entry name" value="Calcium-transporting ATPase, cytoplasmic domain N"/>
    <property type="match status" value="1"/>
</dbReference>
<dbReference type="GO" id="GO:0005524">
    <property type="term" value="F:ATP binding"/>
    <property type="evidence" value="ECO:0007669"/>
    <property type="project" value="UniProtKB-KW"/>
</dbReference>
<dbReference type="GO" id="GO:0005886">
    <property type="term" value="C:plasma membrane"/>
    <property type="evidence" value="ECO:0007669"/>
    <property type="project" value="UniProtKB-SubCell"/>
</dbReference>
<dbReference type="InterPro" id="IPR059000">
    <property type="entry name" value="ATPase_P-type_domA"/>
</dbReference>
<keyword evidence="13" id="KW-0460">Magnesium</keyword>
<dbReference type="SUPFAM" id="SSF81665">
    <property type="entry name" value="Calcium ATPase, transmembrane domain M"/>
    <property type="match status" value="1"/>
</dbReference>
<keyword evidence="12" id="KW-0067">ATP-binding</keyword>
<evidence type="ECO:0000256" key="19">
    <source>
        <dbReference type="SAM" id="Phobius"/>
    </source>
</evidence>
<proteinExistence type="inferred from homology"/>
<dbReference type="InterPro" id="IPR050510">
    <property type="entry name" value="Cation_transp_ATPase_P-type"/>
</dbReference>
<dbReference type="InterPro" id="IPR006408">
    <property type="entry name" value="P-type_ATPase_IIB"/>
</dbReference>
<dbReference type="SMART" id="SM00831">
    <property type="entry name" value="Cation_ATPase_N"/>
    <property type="match status" value="1"/>
</dbReference>
<dbReference type="FunFam" id="1.20.1110.10:FF:000065">
    <property type="entry name" value="Sarcoplasmic/endoplasmic reticulum calcium ATPase 1"/>
    <property type="match status" value="1"/>
</dbReference>
<dbReference type="Proteomes" id="UP000006094">
    <property type="component" value="Chromosome"/>
</dbReference>
<dbReference type="PANTHER" id="PTHR43294:SF21">
    <property type="entry name" value="CATION TRANSPORTING ATPASE"/>
    <property type="match status" value="1"/>
</dbReference>
<dbReference type="NCBIfam" id="TIGR01517">
    <property type="entry name" value="ATPase-IIB_Ca"/>
    <property type="match status" value="1"/>
</dbReference>
<evidence type="ECO:0000256" key="3">
    <source>
        <dbReference type="ARBA" id="ARBA00012790"/>
    </source>
</evidence>
<evidence type="ECO:0000256" key="16">
    <source>
        <dbReference type="ARBA" id="ARBA00023065"/>
    </source>
</evidence>